<gene>
    <name evidence="1" type="ORF">GCM10009096_17220</name>
</gene>
<evidence type="ECO:0000313" key="2">
    <source>
        <dbReference type="Proteomes" id="UP001500713"/>
    </source>
</evidence>
<sequence>MNEHVIECVIFRLTEGTDQAAFHEKANLMSEWVKEQPGFVARNLSCTEEGEWIEHIEWTSMEAAKAAANLIGKDEKSRPFVSVIDGPSVSMRHAALKITA</sequence>
<comment type="caution">
    <text evidence="1">The sequence shown here is derived from an EMBL/GenBank/DDBJ whole genome shotgun (WGS) entry which is preliminary data.</text>
</comment>
<organism evidence="1 2">
    <name type="scientific">Parasphingorhabdus litoris</name>
    <dbReference type="NCBI Taxonomy" id="394733"/>
    <lineage>
        <taxon>Bacteria</taxon>
        <taxon>Pseudomonadati</taxon>
        <taxon>Pseudomonadota</taxon>
        <taxon>Alphaproteobacteria</taxon>
        <taxon>Sphingomonadales</taxon>
        <taxon>Sphingomonadaceae</taxon>
        <taxon>Parasphingorhabdus</taxon>
    </lineage>
</organism>
<dbReference type="InterPro" id="IPR011008">
    <property type="entry name" value="Dimeric_a/b-barrel"/>
</dbReference>
<keyword evidence="2" id="KW-1185">Reference proteome</keyword>
<dbReference type="Proteomes" id="UP001500713">
    <property type="component" value="Unassembled WGS sequence"/>
</dbReference>
<dbReference type="Gene3D" id="3.30.70.100">
    <property type="match status" value="1"/>
</dbReference>
<dbReference type="RefSeq" id="WP_229954938.1">
    <property type="nucleotide sequence ID" value="NZ_BAAAEM010000002.1"/>
</dbReference>
<evidence type="ECO:0008006" key="3">
    <source>
        <dbReference type="Google" id="ProtNLM"/>
    </source>
</evidence>
<evidence type="ECO:0000313" key="1">
    <source>
        <dbReference type="EMBL" id="GAA0476037.1"/>
    </source>
</evidence>
<name>A0ABN1AGM1_9SPHN</name>
<protein>
    <recommendedName>
        <fullName evidence="3">ABM domain-containing protein</fullName>
    </recommendedName>
</protein>
<dbReference type="EMBL" id="BAAAEM010000002">
    <property type="protein sequence ID" value="GAA0476037.1"/>
    <property type="molecule type" value="Genomic_DNA"/>
</dbReference>
<proteinExistence type="predicted"/>
<accession>A0ABN1AGM1</accession>
<reference evidence="1 2" key="1">
    <citation type="journal article" date="2019" name="Int. J. Syst. Evol. Microbiol.">
        <title>The Global Catalogue of Microorganisms (GCM) 10K type strain sequencing project: providing services to taxonomists for standard genome sequencing and annotation.</title>
        <authorList>
            <consortium name="The Broad Institute Genomics Platform"/>
            <consortium name="The Broad Institute Genome Sequencing Center for Infectious Disease"/>
            <person name="Wu L."/>
            <person name="Ma J."/>
        </authorList>
    </citation>
    <scope>NUCLEOTIDE SEQUENCE [LARGE SCALE GENOMIC DNA]</scope>
    <source>
        <strain evidence="1 2">JCM 14162</strain>
    </source>
</reference>
<dbReference type="SUPFAM" id="SSF54909">
    <property type="entry name" value="Dimeric alpha+beta barrel"/>
    <property type="match status" value="1"/>
</dbReference>